<name>A0A6J3M362_9PEZI</name>
<reference evidence="2" key="3">
    <citation type="submission" date="2025-08" db="UniProtKB">
        <authorList>
            <consortium name="RefSeq"/>
        </authorList>
    </citation>
    <scope>IDENTIFICATION</scope>
    <source>
        <strain evidence="2">CBS 342.82</strain>
    </source>
</reference>
<proteinExistence type="predicted"/>
<organism evidence="2">
    <name type="scientific">Dissoconium aciculare CBS 342.82</name>
    <dbReference type="NCBI Taxonomy" id="1314786"/>
    <lineage>
        <taxon>Eukaryota</taxon>
        <taxon>Fungi</taxon>
        <taxon>Dikarya</taxon>
        <taxon>Ascomycota</taxon>
        <taxon>Pezizomycotina</taxon>
        <taxon>Dothideomycetes</taxon>
        <taxon>Dothideomycetidae</taxon>
        <taxon>Mycosphaerellales</taxon>
        <taxon>Dissoconiaceae</taxon>
        <taxon>Dissoconium</taxon>
    </lineage>
</organism>
<dbReference type="AlphaFoldDB" id="A0A6J3M362"/>
<gene>
    <name evidence="2" type="ORF">K489DRAFT_371301</name>
</gene>
<sequence length="138" mass="15641">MDVALLTAGHHSVAHNDCRPRARLDCSLHFASAVILKTATYTPSTTTMDNGPCLCFPCIISYLDGFVWPTKETQVYPQLQRKGFSKAQQREIAEEWYWVAMERETAVMDYLNGYGTLSDGCSWRRPPPGPIKKPIYPR</sequence>
<dbReference type="RefSeq" id="XP_033459507.1">
    <property type="nucleotide sequence ID" value="XM_033603228.1"/>
</dbReference>
<dbReference type="GeneID" id="54361028"/>
<dbReference type="Proteomes" id="UP000504637">
    <property type="component" value="Unplaced"/>
</dbReference>
<reference evidence="2" key="2">
    <citation type="submission" date="2020-04" db="EMBL/GenBank/DDBJ databases">
        <authorList>
            <consortium name="NCBI Genome Project"/>
        </authorList>
    </citation>
    <scope>NUCLEOTIDE SEQUENCE</scope>
    <source>
        <strain evidence="2">CBS 342.82</strain>
    </source>
</reference>
<keyword evidence="1" id="KW-1185">Reference proteome</keyword>
<dbReference type="OrthoDB" id="3621149at2759"/>
<reference evidence="2" key="1">
    <citation type="submission" date="2020-01" db="EMBL/GenBank/DDBJ databases">
        <authorList>
            <consortium name="DOE Joint Genome Institute"/>
            <person name="Haridas S."/>
            <person name="Albert R."/>
            <person name="Binder M."/>
            <person name="Bloem J."/>
            <person name="Labutti K."/>
            <person name="Salamov A."/>
            <person name="Andreopoulos B."/>
            <person name="Baker S.E."/>
            <person name="Barry K."/>
            <person name="Bills G."/>
            <person name="Bluhm B.H."/>
            <person name="Cannon C."/>
            <person name="Castanera R."/>
            <person name="Culley D.E."/>
            <person name="Daum C."/>
            <person name="Ezra D."/>
            <person name="Gonzalez J.B."/>
            <person name="Henrissat B."/>
            <person name="Kuo A."/>
            <person name="Liang C."/>
            <person name="Lipzen A."/>
            <person name="Lutzoni F."/>
            <person name="Magnuson J."/>
            <person name="Mondo S."/>
            <person name="Nolan M."/>
            <person name="Ohm R."/>
            <person name="Pangilinan J."/>
            <person name="Park H.-J."/>
            <person name="Ramirez L."/>
            <person name="Alfaro M."/>
            <person name="Sun H."/>
            <person name="Tritt A."/>
            <person name="Yoshinaga Y."/>
            <person name="Zwiers L.-H."/>
            <person name="Turgeon B.G."/>
            <person name="Goodwin S.B."/>
            <person name="Spatafora J.W."/>
            <person name="Crous P.W."/>
            <person name="Grigoriev I.V."/>
        </authorList>
    </citation>
    <scope>NUCLEOTIDE SEQUENCE</scope>
    <source>
        <strain evidence="2">CBS 342.82</strain>
    </source>
</reference>
<evidence type="ECO:0000313" key="2">
    <source>
        <dbReference type="RefSeq" id="XP_033459507.1"/>
    </source>
</evidence>
<protein>
    <submittedName>
        <fullName evidence="2">Uncharacterized protein</fullName>
    </submittedName>
</protein>
<accession>A0A6J3M362</accession>
<evidence type="ECO:0000313" key="1">
    <source>
        <dbReference type="Proteomes" id="UP000504637"/>
    </source>
</evidence>